<dbReference type="InterPro" id="IPR001173">
    <property type="entry name" value="Glyco_trans_2-like"/>
</dbReference>
<dbReference type="OrthoDB" id="9815923at2"/>
<name>A0A3B0CI69_9BACL</name>
<organism evidence="2 3">
    <name type="scientific">Paenibacillus ginsengarvi</name>
    <dbReference type="NCBI Taxonomy" id="400777"/>
    <lineage>
        <taxon>Bacteria</taxon>
        <taxon>Bacillati</taxon>
        <taxon>Bacillota</taxon>
        <taxon>Bacilli</taxon>
        <taxon>Bacillales</taxon>
        <taxon>Paenibacillaceae</taxon>
        <taxon>Paenibacillus</taxon>
    </lineage>
</organism>
<dbReference type="Pfam" id="PF00535">
    <property type="entry name" value="Glycos_transf_2"/>
    <property type="match status" value="1"/>
</dbReference>
<reference evidence="2 3" key="1">
    <citation type="journal article" date="2007" name="Int. J. Syst. Evol. Microbiol.">
        <title>Paenibacillus ginsengarvi sp. nov., isolated from soil from ginseng cultivation.</title>
        <authorList>
            <person name="Yoon M.H."/>
            <person name="Ten L.N."/>
            <person name="Im W.T."/>
        </authorList>
    </citation>
    <scope>NUCLEOTIDE SEQUENCE [LARGE SCALE GENOMIC DNA]</scope>
    <source>
        <strain evidence="2 3">KCTC 13059</strain>
    </source>
</reference>
<dbReference type="EMBL" id="RBAH01000005">
    <property type="protein sequence ID" value="RKN85355.1"/>
    <property type="molecule type" value="Genomic_DNA"/>
</dbReference>
<dbReference type="Gene3D" id="3.90.550.10">
    <property type="entry name" value="Spore Coat Polysaccharide Biosynthesis Protein SpsA, Chain A"/>
    <property type="match status" value="1"/>
</dbReference>
<keyword evidence="3" id="KW-1185">Reference proteome</keyword>
<dbReference type="InterPro" id="IPR011990">
    <property type="entry name" value="TPR-like_helical_dom_sf"/>
</dbReference>
<dbReference type="SUPFAM" id="SSF53448">
    <property type="entry name" value="Nucleotide-diphospho-sugar transferases"/>
    <property type="match status" value="1"/>
</dbReference>
<comment type="caution">
    <text evidence="2">The sequence shown here is derived from an EMBL/GenBank/DDBJ whole genome shotgun (WGS) entry which is preliminary data.</text>
</comment>
<dbReference type="SUPFAM" id="SSF48452">
    <property type="entry name" value="TPR-like"/>
    <property type="match status" value="1"/>
</dbReference>
<feature type="domain" description="Glycosyltransferase 2-like" evidence="1">
    <location>
        <begin position="5"/>
        <end position="128"/>
    </location>
</feature>
<dbReference type="CDD" id="cd02511">
    <property type="entry name" value="Beta4Glucosyltransferase"/>
    <property type="match status" value="1"/>
</dbReference>
<dbReference type="Proteomes" id="UP000282311">
    <property type="component" value="Unassembled WGS sequence"/>
</dbReference>
<dbReference type="RefSeq" id="WP_120747007.1">
    <property type="nucleotide sequence ID" value="NZ_RBAH01000005.1"/>
</dbReference>
<dbReference type="InterPro" id="IPR029044">
    <property type="entry name" value="Nucleotide-diphossugar_trans"/>
</dbReference>
<protein>
    <submittedName>
        <fullName evidence="2">Glycosyltransferase</fullName>
    </submittedName>
</protein>
<dbReference type="Pfam" id="PF13181">
    <property type="entry name" value="TPR_8"/>
    <property type="match status" value="1"/>
</dbReference>
<sequence length="367" mass="42488">MITISLCMIVKNEAEVLARCLDSVRGIADEIVIVDTGSTDETKNIAAAYTDRIYDFEWIDDFAAARNFAFSKANELFIMWLDADDVLEETDREKLKRLKETLDPDTDSVMMHYHLGFNAKGEVTSSLRRNRLVRRERGFRWVGPVHELLEVSGKTVYSDIAVTHKKERKHTDRNLRIYRKRAERGESFNPRDLYYFANEWKDNGYYAEAVDYYERFLATKLGWSEDNYAACLKLADCYVRLNDRRMQGRSLLRSFGYGRMRAESCCRMGAYFMEKGRLEQAVFWYKAATRLGSPDGITSAVEHEAWTWLPHLQLCVCYDRLGQLSAAQEHNEIASSYVPDHPSVLRNRAYFDGLAKRDIVMGKGEST</sequence>
<dbReference type="PANTHER" id="PTHR43630:SF2">
    <property type="entry name" value="GLYCOSYLTRANSFERASE"/>
    <property type="match status" value="1"/>
</dbReference>
<dbReference type="PANTHER" id="PTHR43630">
    <property type="entry name" value="POLY-BETA-1,6-N-ACETYL-D-GLUCOSAMINE SYNTHASE"/>
    <property type="match status" value="1"/>
</dbReference>
<evidence type="ECO:0000259" key="1">
    <source>
        <dbReference type="Pfam" id="PF00535"/>
    </source>
</evidence>
<proteinExistence type="predicted"/>
<dbReference type="Gene3D" id="1.25.40.10">
    <property type="entry name" value="Tetratricopeptide repeat domain"/>
    <property type="match status" value="1"/>
</dbReference>
<accession>A0A3B0CI69</accession>
<keyword evidence="2" id="KW-0808">Transferase</keyword>
<dbReference type="AlphaFoldDB" id="A0A3B0CI69"/>
<gene>
    <name evidence="2" type="ORF">D7M11_09745</name>
</gene>
<dbReference type="GO" id="GO:0016740">
    <property type="term" value="F:transferase activity"/>
    <property type="evidence" value="ECO:0007669"/>
    <property type="project" value="UniProtKB-KW"/>
</dbReference>
<evidence type="ECO:0000313" key="2">
    <source>
        <dbReference type="EMBL" id="RKN85355.1"/>
    </source>
</evidence>
<dbReference type="InterPro" id="IPR019734">
    <property type="entry name" value="TPR_rpt"/>
</dbReference>
<evidence type="ECO:0000313" key="3">
    <source>
        <dbReference type="Proteomes" id="UP000282311"/>
    </source>
</evidence>